<accession>A0ABW3VCI1</accession>
<dbReference type="Pfam" id="PF13561">
    <property type="entry name" value="adh_short_C2"/>
    <property type="match status" value="1"/>
</dbReference>
<evidence type="ECO:0000256" key="1">
    <source>
        <dbReference type="ARBA" id="ARBA00006484"/>
    </source>
</evidence>
<dbReference type="PRINTS" id="PR00081">
    <property type="entry name" value="GDHRDH"/>
</dbReference>
<dbReference type="PROSITE" id="PS00061">
    <property type="entry name" value="ADH_SHORT"/>
    <property type="match status" value="1"/>
</dbReference>
<dbReference type="PRINTS" id="PR00080">
    <property type="entry name" value="SDRFAMILY"/>
</dbReference>
<dbReference type="InterPro" id="IPR036291">
    <property type="entry name" value="NAD(P)-bd_dom_sf"/>
</dbReference>
<keyword evidence="2" id="KW-0560">Oxidoreductase</keyword>
<dbReference type="EMBL" id="JBHTMB010000026">
    <property type="protein sequence ID" value="MFD1232526.1"/>
    <property type="molecule type" value="Genomic_DNA"/>
</dbReference>
<dbReference type="RefSeq" id="WP_346094054.1">
    <property type="nucleotide sequence ID" value="NZ_BAABKS010000085.1"/>
</dbReference>
<dbReference type="InterPro" id="IPR002347">
    <property type="entry name" value="SDR_fam"/>
</dbReference>
<comment type="similarity">
    <text evidence="1">Belongs to the short-chain dehydrogenases/reductases (SDR) family.</text>
</comment>
<proteinExistence type="inferred from homology"/>
<reference evidence="3" key="1">
    <citation type="journal article" date="2019" name="Int. J. Syst. Evol. Microbiol.">
        <title>The Global Catalogue of Microorganisms (GCM) 10K type strain sequencing project: providing services to taxonomists for standard genome sequencing and annotation.</title>
        <authorList>
            <consortium name="The Broad Institute Genomics Platform"/>
            <consortium name="The Broad Institute Genome Sequencing Center for Infectious Disease"/>
            <person name="Wu L."/>
            <person name="Ma J."/>
        </authorList>
    </citation>
    <scope>NUCLEOTIDE SEQUENCE [LARGE SCALE GENOMIC DNA]</scope>
    <source>
        <strain evidence="3">CCUG 49018</strain>
    </source>
</reference>
<protein>
    <submittedName>
        <fullName evidence="2">SDR family NAD(P)-dependent oxidoreductase</fullName>
        <ecNumber evidence="2">1.1.1.-</ecNumber>
    </submittedName>
</protein>
<evidence type="ECO:0000313" key="2">
    <source>
        <dbReference type="EMBL" id="MFD1232526.1"/>
    </source>
</evidence>
<evidence type="ECO:0000313" key="3">
    <source>
        <dbReference type="Proteomes" id="UP001597182"/>
    </source>
</evidence>
<dbReference type="CDD" id="cd05233">
    <property type="entry name" value="SDR_c"/>
    <property type="match status" value="1"/>
</dbReference>
<comment type="caution">
    <text evidence="2">The sequence shown here is derived from an EMBL/GenBank/DDBJ whole genome shotgun (WGS) entry which is preliminary data.</text>
</comment>
<dbReference type="SUPFAM" id="SSF51735">
    <property type="entry name" value="NAD(P)-binding Rossmann-fold domains"/>
    <property type="match status" value="1"/>
</dbReference>
<dbReference type="GO" id="GO:0016491">
    <property type="term" value="F:oxidoreductase activity"/>
    <property type="evidence" value="ECO:0007669"/>
    <property type="project" value="UniProtKB-KW"/>
</dbReference>
<dbReference type="EC" id="1.1.1.-" evidence="2"/>
<gene>
    <name evidence="2" type="ORF">ACFQ34_04450</name>
</gene>
<keyword evidence="3" id="KW-1185">Reference proteome</keyword>
<name>A0ABW3VCI1_9PSEU</name>
<dbReference type="PANTHER" id="PTHR42760">
    <property type="entry name" value="SHORT-CHAIN DEHYDROGENASES/REDUCTASES FAMILY MEMBER"/>
    <property type="match status" value="1"/>
</dbReference>
<organism evidence="2 3">
    <name type="scientific">Pseudonocardia benzenivorans</name>
    <dbReference type="NCBI Taxonomy" id="228005"/>
    <lineage>
        <taxon>Bacteria</taxon>
        <taxon>Bacillati</taxon>
        <taxon>Actinomycetota</taxon>
        <taxon>Actinomycetes</taxon>
        <taxon>Pseudonocardiales</taxon>
        <taxon>Pseudonocardiaceae</taxon>
        <taxon>Pseudonocardia</taxon>
    </lineage>
</organism>
<dbReference type="Proteomes" id="UP001597182">
    <property type="component" value="Unassembled WGS sequence"/>
</dbReference>
<sequence length="258" mass="26151">MPSSDRFAGRVAIVTGAGRGIGAAVALGLSAEGATVVANDVTADALAETVAKDPSIIASPGDIADPATSDALVAAALDAGGLHLIANVAGVFTSASADAITTEAYRRDMGVNVDGIVHLVRAAAPTLIGQRGGAILNVASTAGFRAVPNAFSYVVTKHAVIGITRSLSTDWARHSIRVNALCPGPTMTEMTAEFARMHPDRHARRIARIPLGRACDPTEQAAVALFLLSDDAGFVTGQAVTVDGGGEAMHSGYDLPAS</sequence>
<dbReference type="InterPro" id="IPR020904">
    <property type="entry name" value="Sc_DH/Rdtase_CS"/>
</dbReference>
<dbReference type="Gene3D" id="3.40.50.720">
    <property type="entry name" value="NAD(P)-binding Rossmann-like Domain"/>
    <property type="match status" value="1"/>
</dbReference>